<feature type="compositionally biased region" description="Basic residues" evidence="3">
    <location>
        <begin position="172"/>
        <end position="183"/>
    </location>
</feature>
<organism evidence="4 5">
    <name type="scientific">Sphingomonas daechungensis</name>
    <dbReference type="NCBI Taxonomy" id="1176646"/>
    <lineage>
        <taxon>Bacteria</taxon>
        <taxon>Pseudomonadati</taxon>
        <taxon>Pseudomonadota</taxon>
        <taxon>Alphaproteobacteria</taxon>
        <taxon>Sphingomonadales</taxon>
        <taxon>Sphingomonadaceae</taxon>
        <taxon>Sphingomonas</taxon>
    </lineage>
</organism>
<dbReference type="PANTHER" id="PTHR13090">
    <property type="entry name" value="ARGININE-HYDROXYLASE NDUFAF5, MITOCHONDRIAL"/>
    <property type="match status" value="1"/>
</dbReference>
<sequence>MIRPASTQSLSPLRRRRTSASMTNALFDEGLGELRRQRALKRGPELFLHERAFEDILDRLSLIQRRFRSALLVSTFDPRWSQKLGSYADTVEVIAPQDIAGIEPGAYDLVIALGWLDTANDLPRALLTMCFALQDDSLFIGALSGGDTLPALRSAMRSADERMGGATPHAHPGSRQRRSRRSSPRPVSQCRSSMSIA</sequence>
<keyword evidence="1" id="KW-0489">Methyltransferase</keyword>
<dbReference type="Proteomes" id="UP000516134">
    <property type="component" value="Chromosome"/>
</dbReference>
<protein>
    <recommendedName>
        <fullName evidence="6">Class I SAM-dependent methyltransferase</fullName>
    </recommendedName>
</protein>
<dbReference type="InterPro" id="IPR050602">
    <property type="entry name" value="Malonyl-ACP_OMT"/>
</dbReference>
<reference evidence="4 5" key="1">
    <citation type="submission" date="2020-08" db="EMBL/GenBank/DDBJ databases">
        <title>Genome sequence of Sphingomonas daechungensis KACC 18115T.</title>
        <authorList>
            <person name="Hyun D.-W."/>
            <person name="Bae J.-W."/>
        </authorList>
    </citation>
    <scope>NUCLEOTIDE SEQUENCE [LARGE SCALE GENOMIC DNA]</scope>
    <source>
        <strain evidence="4 5">KACC 18115</strain>
    </source>
</reference>
<keyword evidence="5" id="KW-1185">Reference proteome</keyword>
<dbReference type="PANTHER" id="PTHR13090:SF1">
    <property type="entry name" value="ARGININE-HYDROXYLASE NDUFAF5, MITOCHONDRIAL"/>
    <property type="match status" value="1"/>
</dbReference>
<dbReference type="EMBL" id="CP060780">
    <property type="protein sequence ID" value="QNP43533.1"/>
    <property type="molecule type" value="Genomic_DNA"/>
</dbReference>
<gene>
    <name evidence="4" type="ORF">H9L15_01775</name>
</gene>
<proteinExistence type="predicted"/>
<evidence type="ECO:0000256" key="2">
    <source>
        <dbReference type="ARBA" id="ARBA00022679"/>
    </source>
</evidence>
<feature type="region of interest" description="Disordered" evidence="3">
    <location>
        <begin position="157"/>
        <end position="197"/>
    </location>
</feature>
<evidence type="ECO:0000256" key="1">
    <source>
        <dbReference type="ARBA" id="ARBA00022603"/>
    </source>
</evidence>
<evidence type="ECO:0000313" key="5">
    <source>
        <dbReference type="Proteomes" id="UP000516134"/>
    </source>
</evidence>
<dbReference type="RefSeq" id="WP_187714963.1">
    <property type="nucleotide sequence ID" value="NZ_CP060780.1"/>
</dbReference>
<evidence type="ECO:0000256" key="3">
    <source>
        <dbReference type="SAM" id="MobiDB-lite"/>
    </source>
</evidence>
<name>A0ABX6T799_9SPHN</name>
<accession>A0ABX6T799</accession>
<feature type="compositionally biased region" description="Low complexity" evidence="3">
    <location>
        <begin position="184"/>
        <end position="197"/>
    </location>
</feature>
<evidence type="ECO:0008006" key="6">
    <source>
        <dbReference type="Google" id="ProtNLM"/>
    </source>
</evidence>
<evidence type="ECO:0000313" key="4">
    <source>
        <dbReference type="EMBL" id="QNP43533.1"/>
    </source>
</evidence>
<keyword evidence="2" id="KW-0808">Transferase</keyword>